<keyword evidence="2 4" id="KW-0689">Ribosomal protein</keyword>
<dbReference type="InterPro" id="IPR013810">
    <property type="entry name" value="Ribosomal_uS5_N"/>
</dbReference>
<protein>
    <submittedName>
        <fullName evidence="7">Ribosomal protein S5 domain 2-like protein</fullName>
    </submittedName>
</protein>
<keyword evidence="3 4" id="KW-0687">Ribonucleoprotein</keyword>
<dbReference type="SUPFAM" id="SSF54211">
    <property type="entry name" value="Ribosomal protein S5 domain 2-like"/>
    <property type="match status" value="1"/>
</dbReference>
<dbReference type="OrthoDB" id="309483at2759"/>
<dbReference type="GO" id="GO:0005840">
    <property type="term" value="C:ribosome"/>
    <property type="evidence" value="ECO:0007669"/>
    <property type="project" value="UniProtKB-KW"/>
</dbReference>
<dbReference type="InterPro" id="IPR005324">
    <property type="entry name" value="Ribosomal_uS5_C"/>
</dbReference>
<dbReference type="AlphaFoldDB" id="A0A166FJX6"/>
<feature type="domain" description="S5 DRBM" evidence="6">
    <location>
        <begin position="1"/>
        <end position="59"/>
    </location>
</feature>
<evidence type="ECO:0000313" key="8">
    <source>
        <dbReference type="Proteomes" id="UP000076532"/>
    </source>
</evidence>
<dbReference type="GO" id="GO:0003723">
    <property type="term" value="F:RNA binding"/>
    <property type="evidence" value="ECO:0007669"/>
    <property type="project" value="InterPro"/>
</dbReference>
<evidence type="ECO:0000256" key="4">
    <source>
        <dbReference type="PROSITE-ProRule" id="PRU00268"/>
    </source>
</evidence>
<evidence type="ECO:0000313" key="7">
    <source>
        <dbReference type="EMBL" id="KZP16887.1"/>
    </source>
</evidence>
<evidence type="ECO:0000256" key="2">
    <source>
        <dbReference type="ARBA" id="ARBA00022980"/>
    </source>
</evidence>
<dbReference type="GO" id="GO:0005737">
    <property type="term" value="C:cytoplasm"/>
    <property type="evidence" value="ECO:0007669"/>
    <property type="project" value="UniProtKB-ARBA"/>
</dbReference>
<dbReference type="PANTHER" id="PTHR48277:SF1">
    <property type="entry name" value="MITOCHONDRIAL RIBOSOMAL PROTEIN S5"/>
    <property type="match status" value="1"/>
</dbReference>
<dbReference type="InterPro" id="IPR020568">
    <property type="entry name" value="Ribosomal_Su5_D2-typ_SF"/>
</dbReference>
<dbReference type="Pfam" id="PF00333">
    <property type="entry name" value="Ribosomal_S5"/>
    <property type="match status" value="1"/>
</dbReference>
<dbReference type="Proteomes" id="UP000076532">
    <property type="component" value="Unassembled WGS sequence"/>
</dbReference>
<evidence type="ECO:0000259" key="6">
    <source>
        <dbReference type="PROSITE" id="PS50881"/>
    </source>
</evidence>
<dbReference type="InterPro" id="IPR014721">
    <property type="entry name" value="Ribsml_uS5_D2-typ_fold_subgr"/>
</dbReference>
<dbReference type="GO" id="GO:1990904">
    <property type="term" value="C:ribonucleoprotein complex"/>
    <property type="evidence" value="ECO:0007669"/>
    <property type="project" value="UniProtKB-UniRule"/>
</dbReference>
<dbReference type="EMBL" id="KV417588">
    <property type="protein sequence ID" value="KZP16887.1"/>
    <property type="molecule type" value="Genomic_DNA"/>
</dbReference>
<dbReference type="GO" id="GO:0006412">
    <property type="term" value="P:translation"/>
    <property type="evidence" value="ECO:0007669"/>
    <property type="project" value="InterPro"/>
</dbReference>
<dbReference type="Gene3D" id="3.30.230.10">
    <property type="match status" value="1"/>
</dbReference>
<dbReference type="InterPro" id="IPR000851">
    <property type="entry name" value="Ribosomal_uS5"/>
</dbReference>
<dbReference type="GO" id="GO:0003735">
    <property type="term" value="F:structural constituent of ribosome"/>
    <property type="evidence" value="ECO:0007669"/>
    <property type="project" value="UniProtKB-UniRule"/>
</dbReference>
<organism evidence="7 8">
    <name type="scientific">Athelia psychrophila</name>
    <dbReference type="NCBI Taxonomy" id="1759441"/>
    <lineage>
        <taxon>Eukaryota</taxon>
        <taxon>Fungi</taxon>
        <taxon>Dikarya</taxon>
        <taxon>Basidiomycota</taxon>
        <taxon>Agaricomycotina</taxon>
        <taxon>Agaricomycetes</taxon>
        <taxon>Agaricomycetidae</taxon>
        <taxon>Atheliales</taxon>
        <taxon>Atheliaceae</taxon>
        <taxon>Athelia</taxon>
    </lineage>
</organism>
<dbReference type="FunFam" id="3.30.230.10:FF:000002">
    <property type="entry name" value="30S ribosomal protein S5"/>
    <property type="match status" value="1"/>
</dbReference>
<evidence type="ECO:0000256" key="1">
    <source>
        <dbReference type="ARBA" id="ARBA00008945"/>
    </source>
</evidence>
<dbReference type="Gene3D" id="3.30.160.20">
    <property type="match status" value="1"/>
</dbReference>
<evidence type="ECO:0000256" key="5">
    <source>
        <dbReference type="RuleBase" id="RU003823"/>
    </source>
</evidence>
<dbReference type="PANTHER" id="PTHR48277">
    <property type="entry name" value="MITOCHONDRIAL RIBOSOMAL PROTEIN S5"/>
    <property type="match status" value="1"/>
</dbReference>
<keyword evidence="8" id="KW-1185">Reference proteome</keyword>
<dbReference type="PROSITE" id="PS50881">
    <property type="entry name" value="S5_DSRBD"/>
    <property type="match status" value="1"/>
</dbReference>
<dbReference type="SUPFAM" id="SSF54768">
    <property type="entry name" value="dsRNA-binding domain-like"/>
    <property type="match status" value="1"/>
</dbReference>
<comment type="similarity">
    <text evidence="1 5">Belongs to the universal ribosomal protein uS5 family.</text>
</comment>
<dbReference type="Pfam" id="PF03719">
    <property type="entry name" value="Ribosomal_S5_C"/>
    <property type="match status" value="1"/>
</dbReference>
<evidence type="ECO:0000256" key="3">
    <source>
        <dbReference type="ARBA" id="ARBA00023274"/>
    </source>
</evidence>
<dbReference type="STRING" id="436010.A0A166FJX6"/>
<gene>
    <name evidence="7" type="ORF">FIBSPDRAFT_920777</name>
</gene>
<name>A0A166FJX6_9AGAM</name>
<sequence length="175" mass="19496">MPRRLVQQTGKGKIHRMHQLIVVGNGDGLVGYGEGKDLMDPQRAKEKALIQAVRSMDRVERFEKRTIFGEMSTKMGSTKIILRPRPVGFGLQCNPNIHQILKAAGIKDVSAKVWGSRNPINIIKALFRILHSGNQPAYMGDGIGGKGRRTFKGEPIQSREAVERARGRRMADLRA</sequence>
<accession>A0A166FJX6</accession>
<proteinExistence type="inferred from homology"/>
<reference evidence="7 8" key="1">
    <citation type="journal article" date="2016" name="Mol. Biol. Evol.">
        <title>Comparative Genomics of Early-Diverging Mushroom-Forming Fungi Provides Insights into the Origins of Lignocellulose Decay Capabilities.</title>
        <authorList>
            <person name="Nagy L.G."/>
            <person name="Riley R."/>
            <person name="Tritt A."/>
            <person name="Adam C."/>
            <person name="Daum C."/>
            <person name="Floudas D."/>
            <person name="Sun H."/>
            <person name="Yadav J.S."/>
            <person name="Pangilinan J."/>
            <person name="Larsson K.H."/>
            <person name="Matsuura K."/>
            <person name="Barry K."/>
            <person name="Labutti K."/>
            <person name="Kuo R."/>
            <person name="Ohm R.A."/>
            <person name="Bhattacharya S.S."/>
            <person name="Shirouzu T."/>
            <person name="Yoshinaga Y."/>
            <person name="Martin F.M."/>
            <person name="Grigoriev I.V."/>
            <person name="Hibbett D.S."/>
        </authorList>
    </citation>
    <scope>NUCLEOTIDE SEQUENCE [LARGE SCALE GENOMIC DNA]</scope>
    <source>
        <strain evidence="7 8">CBS 109695</strain>
    </source>
</reference>